<evidence type="ECO:0000313" key="12">
    <source>
        <dbReference type="Proteomes" id="UP000815325"/>
    </source>
</evidence>
<evidence type="ECO:0000256" key="6">
    <source>
        <dbReference type="ARBA" id="ARBA00022898"/>
    </source>
</evidence>
<keyword evidence="12" id="KW-1185">Reference proteome</keyword>
<evidence type="ECO:0000259" key="10">
    <source>
        <dbReference type="Pfam" id="PF00155"/>
    </source>
</evidence>
<evidence type="ECO:0000256" key="1">
    <source>
        <dbReference type="ARBA" id="ARBA00001933"/>
    </source>
</evidence>
<keyword evidence="7" id="KW-0443">Lipid metabolism</keyword>
<comment type="pathway">
    <text evidence="3">Sphingolipid metabolism.</text>
</comment>
<evidence type="ECO:0000313" key="11">
    <source>
        <dbReference type="EMBL" id="KAF5827758.1"/>
    </source>
</evidence>
<dbReference type="InterPro" id="IPR050087">
    <property type="entry name" value="AON_synthase_class-II"/>
</dbReference>
<protein>
    <submittedName>
        <fullName evidence="11">Pyridoxal phosphate-dependent transferase</fullName>
    </submittedName>
</protein>
<evidence type="ECO:0000256" key="3">
    <source>
        <dbReference type="ARBA" id="ARBA00004991"/>
    </source>
</evidence>
<dbReference type="EMBL" id="MU070432">
    <property type="protein sequence ID" value="KAF5827758.1"/>
    <property type="molecule type" value="Genomic_DNA"/>
</dbReference>
<name>A0ABQ7FZH4_DUNSA</name>
<dbReference type="SUPFAM" id="SSF53383">
    <property type="entry name" value="PLP-dependent transferases"/>
    <property type="match status" value="1"/>
</dbReference>
<sequence>METRRDVSPWEQELCGSVLQLEQRTLLRVQRPTLPQFSSVEALIHEHDLDAWAVGHPPLPNSITTTKWREAIMAQQPCNVCSNVTSQHDSQNKHLTAGPFLLLPPSSVQTESDVRCGKPSIVQAWEEGRRGSSTAGAAPPLNLPPSDLQHQVPHSLNSYLPHMRDCAQNPTFPLKRLKLFSLNDYLGLSAHPDVATAAAAAVSQFGMGARSSGVVGGTSALHRELEEGLATLKGTQDCLLCPTGFAANMAVLTALTSMGGRRVCIFSDALNHASIIDGARLACRGGSATLHVYRHKDMAHLEQLLGSLPSNALALVITDSLFSMDGDFADLQALAALRARYGFLLAVDEAHATLVCGDRGAGAAEALGVSDQVDIHIGTLSKAFGALGGFVATSAVIKALVLNKGRAHVYSTALPIPVVAAAQTALAVSNREHWRRPAVWSLVERLSAGLGVPALSPIVPLVVGGEAEAMGLASKLLKEHGMHVPAIRPPTVPRGTCRLRVSLSAAHTVADVDALMAAIKSSSGTLNVSTRHEEKAGSQSNALLGNDQPSLMRLQYLEAQAHTPVALAMKPWKKTSL</sequence>
<keyword evidence="6 8" id="KW-0663">Pyridoxal phosphate</keyword>
<dbReference type="PANTHER" id="PTHR13693">
    <property type="entry name" value="CLASS II AMINOTRANSFERASE/8-AMINO-7-OXONONANOATE SYNTHASE"/>
    <property type="match status" value="1"/>
</dbReference>
<organism evidence="11 12">
    <name type="scientific">Dunaliella salina</name>
    <name type="common">Green alga</name>
    <name type="synonym">Protococcus salinus</name>
    <dbReference type="NCBI Taxonomy" id="3046"/>
    <lineage>
        <taxon>Eukaryota</taxon>
        <taxon>Viridiplantae</taxon>
        <taxon>Chlorophyta</taxon>
        <taxon>core chlorophytes</taxon>
        <taxon>Chlorophyceae</taxon>
        <taxon>CS clade</taxon>
        <taxon>Chlamydomonadales</taxon>
        <taxon>Dunaliellaceae</taxon>
        <taxon>Dunaliella</taxon>
    </lineage>
</organism>
<evidence type="ECO:0000256" key="2">
    <source>
        <dbReference type="ARBA" id="ARBA00004760"/>
    </source>
</evidence>
<dbReference type="InterPro" id="IPR015422">
    <property type="entry name" value="PyrdxlP-dep_Trfase_small"/>
</dbReference>
<dbReference type="InterPro" id="IPR015421">
    <property type="entry name" value="PyrdxlP-dep_Trfase_major"/>
</dbReference>
<proteinExistence type="inferred from homology"/>
<dbReference type="GO" id="GO:0016740">
    <property type="term" value="F:transferase activity"/>
    <property type="evidence" value="ECO:0007669"/>
    <property type="project" value="UniProtKB-KW"/>
</dbReference>
<feature type="domain" description="Aminotransferase class I/classII large" evidence="10">
    <location>
        <begin position="180"/>
        <end position="519"/>
    </location>
</feature>
<dbReference type="PANTHER" id="PTHR13693:SF77">
    <property type="entry name" value="8-AMINO-7-OXONONANOATE SYNTHASE"/>
    <property type="match status" value="1"/>
</dbReference>
<dbReference type="Proteomes" id="UP000815325">
    <property type="component" value="Unassembled WGS sequence"/>
</dbReference>
<gene>
    <name evidence="11" type="ORF">DUNSADRAFT_18792</name>
</gene>
<evidence type="ECO:0000256" key="7">
    <source>
        <dbReference type="ARBA" id="ARBA00022919"/>
    </source>
</evidence>
<dbReference type="Gene3D" id="3.90.1150.10">
    <property type="entry name" value="Aspartate Aminotransferase, domain 1"/>
    <property type="match status" value="1"/>
</dbReference>
<evidence type="ECO:0000256" key="9">
    <source>
        <dbReference type="SAM" id="MobiDB-lite"/>
    </source>
</evidence>
<comment type="cofactor">
    <cofactor evidence="1 8">
        <name>pyridoxal 5'-phosphate</name>
        <dbReference type="ChEBI" id="CHEBI:597326"/>
    </cofactor>
</comment>
<dbReference type="PROSITE" id="PS00599">
    <property type="entry name" value="AA_TRANSFER_CLASS_2"/>
    <property type="match status" value="1"/>
</dbReference>
<evidence type="ECO:0000256" key="5">
    <source>
        <dbReference type="ARBA" id="ARBA00022679"/>
    </source>
</evidence>
<keyword evidence="5 11" id="KW-0808">Transferase</keyword>
<reference evidence="11" key="1">
    <citation type="submission" date="2017-08" db="EMBL/GenBank/DDBJ databases">
        <authorList>
            <person name="Polle J.E."/>
            <person name="Barry K."/>
            <person name="Cushman J."/>
            <person name="Schmutz J."/>
            <person name="Tran D."/>
            <person name="Hathwaick L.T."/>
            <person name="Yim W.C."/>
            <person name="Jenkins J."/>
            <person name="Mckie-Krisberg Z.M."/>
            <person name="Prochnik S."/>
            <person name="Lindquist E."/>
            <person name="Dockter R.B."/>
            <person name="Adam C."/>
            <person name="Molina H."/>
            <person name="Bunkerborg J."/>
            <person name="Jin E."/>
            <person name="Buchheim M."/>
            <person name="Magnuson J."/>
        </authorList>
    </citation>
    <scope>NUCLEOTIDE SEQUENCE</scope>
    <source>
        <strain evidence="11">CCAP 19/18</strain>
    </source>
</reference>
<evidence type="ECO:0000256" key="8">
    <source>
        <dbReference type="RuleBase" id="RU003693"/>
    </source>
</evidence>
<keyword evidence="7" id="KW-0746">Sphingolipid metabolism</keyword>
<accession>A0ABQ7FZH4</accession>
<feature type="region of interest" description="Disordered" evidence="9">
    <location>
        <begin position="127"/>
        <end position="147"/>
    </location>
</feature>
<dbReference type="InterPro" id="IPR001917">
    <property type="entry name" value="Aminotrans_II_pyridoxalP_BS"/>
</dbReference>
<dbReference type="InterPro" id="IPR015424">
    <property type="entry name" value="PyrdxlP-dep_Trfase"/>
</dbReference>
<dbReference type="Gene3D" id="3.40.640.10">
    <property type="entry name" value="Type I PLP-dependent aspartate aminotransferase-like (Major domain)"/>
    <property type="match status" value="1"/>
</dbReference>
<evidence type="ECO:0000256" key="4">
    <source>
        <dbReference type="ARBA" id="ARBA00010008"/>
    </source>
</evidence>
<dbReference type="Pfam" id="PF00155">
    <property type="entry name" value="Aminotran_1_2"/>
    <property type="match status" value="1"/>
</dbReference>
<comment type="caution">
    <text evidence="11">The sequence shown here is derived from an EMBL/GenBank/DDBJ whole genome shotgun (WGS) entry which is preliminary data.</text>
</comment>
<comment type="pathway">
    <text evidence="2">Lipid metabolism; sphingolipid metabolism.</text>
</comment>
<dbReference type="InterPro" id="IPR004839">
    <property type="entry name" value="Aminotransferase_I/II_large"/>
</dbReference>
<comment type="similarity">
    <text evidence="4">Belongs to the class-II pyridoxal-phosphate-dependent aminotransferase family. BioF subfamily.</text>
</comment>